<proteinExistence type="predicted"/>
<dbReference type="EMBL" id="LAZR01001260">
    <property type="protein sequence ID" value="KKN47733.1"/>
    <property type="molecule type" value="Genomic_DNA"/>
</dbReference>
<comment type="caution">
    <text evidence="1">The sequence shown here is derived from an EMBL/GenBank/DDBJ whole genome shotgun (WGS) entry which is preliminary data.</text>
</comment>
<accession>A0A0F9U248</accession>
<organism evidence="1">
    <name type="scientific">marine sediment metagenome</name>
    <dbReference type="NCBI Taxonomy" id="412755"/>
    <lineage>
        <taxon>unclassified sequences</taxon>
        <taxon>metagenomes</taxon>
        <taxon>ecological metagenomes</taxon>
    </lineage>
</organism>
<reference evidence="1" key="1">
    <citation type="journal article" date="2015" name="Nature">
        <title>Complex archaea that bridge the gap between prokaryotes and eukaryotes.</title>
        <authorList>
            <person name="Spang A."/>
            <person name="Saw J.H."/>
            <person name="Jorgensen S.L."/>
            <person name="Zaremba-Niedzwiedzka K."/>
            <person name="Martijn J."/>
            <person name="Lind A.E."/>
            <person name="van Eijk R."/>
            <person name="Schleper C."/>
            <person name="Guy L."/>
            <person name="Ettema T.J."/>
        </authorList>
    </citation>
    <scope>NUCLEOTIDE SEQUENCE</scope>
</reference>
<evidence type="ECO:0000313" key="1">
    <source>
        <dbReference type="EMBL" id="KKN47733.1"/>
    </source>
</evidence>
<dbReference type="AlphaFoldDB" id="A0A0F9U248"/>
<protein>
    <submittedName>
        <fullName evidence="1">Uncharacterized protein</fullName>
    </submittedName>
</protein>
<gene>
    <name evidence="1" type="ORF">LCGC14_0660020</name>
</gene>
<sequence>MRIEFKFNSKSSGQNVPEAIRLAEKLGGVIKDRFYKINFESPENKDLRKIFELVGNLKGSAISINGEEPVVAQKFFYAVNCPEKFLCKGICKHVLIGYDNIEEFMEKNSENTINGILSTSDQDLIRYMSDYLEVLGEDKFRIDKTRFMEYLHIEIEMEKKFCENFDLIKVENEIEKLPKEINLVPYEEIEEDEYEEDFTVEKVIQAILTHSDMSSEMSFNDVLLCSKTVSLLFRSIISTGVVDADVNIFSYPSLNQIILVKLLYDKRIQEELDEEDPGYIITKVENIFCASNSYSKLYFILFNEDDHTIQEHFEKLKSLKVI</sequence>
<name>A0A0F9U248_9ZZZZ</name>